<comment type="caution">
    <text evidence="3">The sequence shown here is derived from an EMBL/GenBank/DDBJ whole genome shotgun (WGS) entry which is preliminary data.</text>
</comment>
<gene>
    <name evidence="3" type="ORF">SEMRO_440_G143430.1</name>
</gene>
<dbReference type="AlphaFoldDB" id="A0A9N8HHB7"/>
<reference evidence="3" key="1">
    <citation type="submission" date="2020-06" db="EMBL/GenBank/DDBJ databases">
        <authorList>
            <consortium name="Plant Systems Biology data submission"/>
        </authorList>
    </citation>
    <scope>NUCLEOTIDE SEQUENCE</scope>
    <source>
        <strain evidence="3">D6</strain>
    </source>
</reference>
<keyword evidence="2" id="KW-0472">Membrane</keyword>
<name>A0A9N8HHB7_9STRA</name>
<sequence>MFQRSAGCFPHFCVALDVFLTFVTILRSLLLPLLPPSKAFVPSKQEAQPKMPSTEKSALLERMKKLVAEQEAVVDVQLQKQLEKVEDAKEEDITKTSAFRRMTATRLVKRDDGRTQLVRDYGDAEETREESTGRGSSDDDQRE</sequence>
<dbReference type="Proteomes" id="UP001153069">
    <property type="component" value="Unassembled WGS sequence"/>
</dbReference>
<proteinExistence type="predicted"/>
<keyword evidence="2" id="KW-1133">Transmembrane helix</keyword>
<feature type="region of interest" description="Disordered" evidence="1">
    <location>
        <begin position="112"/>
        <end position="143"/>
    </location>
</feature>
<keyword evidence="4" id="KW-1185">Reference proteome</keyword>
<feature type="compositionally biased region" description="Basic and acidic residues" evidence="1">
    <location>
        <begin position="129"/>
        <end position="143"/>
    </location>
</feature>
<accession>A0A9N8HHB7</accession>
<evidence type="ECO:0000256" key="1">
    <source>
        <dbReference type="SAM" id="MobiDB-lite"/>
    </source>
</evidence>
<evidence type="ECO:0000313" key="3">
    <source>
        <dbReference type="EMBL" id="CAB9510523.1"/>
    </source>
</evidence>
<organism evidence="3 4">
    <name type="scientific">Seminavis robusta</name>
    <dbReference type="NCBI Taxonomy" id="568900"/>
    <lineage>
        <taxon>Eukaryota</taxon>
        <taxon>Sar</taxon>
        <taxon>Stramenopiles</taxon>
        <taxon>Ochrophyta</taxon>
        <taxon>Bacillariophyta</taxon>
        <taxon>Bacillariophyceae</taxon>
        <taxon>Bacillariophycidae</taxon>
        <taxon>Naviculales</taxon>
        <taxon>Naviculaceae</taxon>
        <taxon>Seminavis</taxon>
    </lineage>
</organism>
<protein>
    <submittedName>
        <fullName evidence="3">Uncharacterized protein</fullName>
    </submittedName>
</protein>
<evidence type="ECO:0000256" key="2">
    <source>
        <dbReference type="SAM" id="Phobius"/>
    </source>
</evidence>
<dbReference type="EMBL" id="CAICTM010000439">
    <property type="protein sequence ID" value="CAB9510523.1"/>
    <property type="molecule type" value="Genomic_DNA"/>
</dbReference>
<evidence type="ECO:0000313" key="4">
    <source>
        <dbReference type="Proteomes" id="UP001153069"/>
    </source>
</evidence>
<keyword evidence="2" id="KW-0812">Transmembrane</keyword>
<feature type="transmembrane region" description="Helical" evidence="2">
    <location>
        <begin position="12"/>
        <end position="34"/>
    </location>
</feature>